<dbReference type="Proteomes" id="UP000607559">
    <property type="component" value="Unassembled WGS sequence"/>
</dbReference>
<dbReference type="RefSeq" id="WP_188934798.1">
    <property type="nucleotide sequence ID" value="NZ_BMJC01000004.1"/>
</dbReference>
<evidence type="ECO:0000256" key="5">
    <source>
        <dbReference type="ARBA" id="ARBA00034078"/>
    </source>
</evidence>
<dbReference type="Gene3D" id="2.102.10.10">
    <property type="entry name" value="Rieske [2Fe-2S] iron-sulphur domain"/>
    <property type="match status" value="1"/>
</dbReference>
<sequence length="118" mass="13169">MGLKKYKWHKIAGEAADIQWTKGDVAEVQVNGKTLCLGRFNEEWYGFALLCPHAGAPLTMGYIDGACHVVCPVHSLKFNLKTGRDTNDEGYKLKTYPVEVRADGVYVGFEEGGLFKWL</sequence>
<organism evidence="8 9">
    <name type="scientific">Puia dinghuensis</name>
    <dbReference type="NCBI Taxonomy" id="1792502"/>
    <lineage>
        <taxon>Bacteria</taxon>
        <taxon>Pseudomonadati</taxon>
        <taxon>Bacteroidota</taxon>
        <taxon>Chitinophagia</taxon>
        <taxon>Chitinophagales</taxon>
        <taxon>Chitinophagaceae</taxon>
        <taxon>Puia</taxon>
    </lineage>
</organism>
<keyword evidence="4" id="KW-0411">Iron-sulfur</keyword>
<name>A0A8J2UFP3_9BACT</name>
<dbReference type="Pfam" id="PF00355">
    <property type="entry name" value="Rieske"/>
    <property type="match status" value="1"/>
</dbReference>
<dbReference type="InterPro" id="IPR017941">
    <property type="entry name" value="Rieske_2Fe-2S"/>
</dbReference>
<proteinExistence type="inferred from homology"/>
<dbReference type="PANTHER" id="PTHR21496">
    <property type="entry name" value="FERREDOXIN-RELATED"/>
    <property type="match status" value="1"/>
</dbReference>
<evidence type="ECO:0000256" key="4">
    <source>
        <dbReference type="ARBA" id="ARBA00023014"/>
    </source>
</evidence>
<comment type="cofactor">
    <cofactor evidence="5">
        <name>[2Fe-2S] cluster</name>
        <dbReference type="ChEBI" id="CHEBI:190135"/>
    </cofactor>
</comment>
<evidence type="ECO:0000256" key="2">
    <source>
        <dbReference type="ARBA" id="ARBA00022723"/>
    </source>
</evidence>
<dbReference type="GO" id="GO:0051537">
    <property type="term" value="F:2 iron, 2 sulfur cluster binding"/>
    <property type="evidence" value="ECO:0007669"/>
    <property type="project" value="UniProtKB-KW"/>
</dbReference>
<keyword evidence="9" id="KW-1185">Reference proteome</keyword>
<dbReference type="InterPro" id="IPR036922">
    <property type="entry name" value="Rieske_2Fe-2S_sf"/>
</dbReference>
<evidence type="ECO:0000256" key="6">
    <source>
        <dbReference type="ARBA" id="ARBA00038001"/>
    </source>
</evidence>
<dbReference type="GO" id="GO:0046872">
    <property type="term" value="F:metal ion binding"/>
    <property type="evidence" value="ECO:0007669"/>
    <property type="project" value="UniProtKB-KW"/>
</dbReference>
<accession>A0A8J2UFP3</accession>
<comment type="similarity">
    <text evidence="6">Belongs to the bacterial ring-hydroxylating dioxygenase ferredoxin component family.</text>
</comment>
<keyword evidence="2" id="KW-0479">Metal-binding</keyword>
<evidence type="ECO:0000313" key="9">
    <source>
        <dbReference type="Proteomes" id="UP000607559"/>
    </source>
</evidence>
<dbReference type="SUPFAM" id="SSF50022">
    <property type="entry name" value="ISP domain"/>
    <property type="match status" value="1"/>
</dbReference>
<keyword evidence="1" id="KW-0001">2Fe-2S</keyword>
<comment type="caution">
    <text evidence="8">The sequence shown here is derived from an EMBL/GenBank/DDBJ whole genome shotgun (WGS) entry which is preliminary data.</text>
</comment>
<evidence type="ECO:0000259" key="7">
    <source>
        <dbReference type="PROSITE" id="PS51296"/>
    </source>
</evidence>
<evidence type="ECO:0000256" key="1">
    <source>
        <dbReference type="ARBA" id="ARBA00022714"/>
    </source>
</evidence>
<dbReference type="AlphaFoldDB" id="A0A8J2UFP3"/>
<feature type="domain" description="Rieske" evidence="7">
    <location>
        <begin position="8"/>
        <end position="107"/>
    </location>
</feature>
<dbReference type="EMBL" id="BMJC01000004">
    <property type="protein sequence ID" value="GGB11501.1"/>
    <property type="molecule type" value="Genomic_DNA"/>
</dbReference>
<protein>
    <recommendedName>
        <fullName evidence="7">Rieske domain-containing protein</fullName>
    </recommendedName>
</protein>
<gene>
    <name evidence="8" type="ORF">GCM10011511_38890</name>
</gene>
<reference evidence="8" key="1">
    <citation type="journal article" date="2014" name="Int. J. Syst. Evol. Microbiol.">
        <title>Complete genome sequence of Corynebacterium casei LMG S-19264T (=DSM 44701T), isolated from a smear-ripened cheese.</title>
        <authorList>
            <consortium name="US DOE Joint Genome Institute (JGI-PGF)"/>
            <person name="Walter F."/>
            <person name="Albersmeier A."/>
            <person name="Kalinowski J."/>
            <person name="Ruckert C."/>
        </authorList>
    </citation>
    <scope>NUCLEOTIDE SEQUENCE</scope>
    <source>
        <strain evidence="8">CGMCC 1.15448</strain>
    </source>
</reference>
<evidence type="ECO:0000256" key="3">
    <source>
        <dbReference type="ARBA" id="ARBA00023004"/>
    </source>
</evidence>
<dbReference type="PROSITE" id="PS51296">
    <property type="entry name" value="RIESKE"/>
    <property type="match status" value="1"/>
</dbReference>
<keyword evidence="3" id="KW-0408">Iron</keyword>
<reference evidence="8" key="2">
    <citation type="submission" date="2020-09" db="EMBL/GenBank/DDBJ databases">
        <authorList>
            <person name="Sun Q."/>
            <person name="Zhou Y."/>
        </authorList>
    </citation>
    <scope>NUCLEOTIDE SEQUENCE</scope>
    <source>
        <strain evidence="8">CGMCC 1.15448</strain>
    </source>
</reference>
<evidence type="ECO:0000313" key="8">
    <source>
        <dbReference type="EMBL" id="GGB11501.1"/>
    </source>
</evidence>
<dbReference type="PANTHER" id="PTHR21496:SF0">
    <property type="entry name" value="RIESKE DOMAIN-CONTAINING PROTEIN"/>
    <property type="match status" value="1"/>
</dbReference>